<dbReference type="SUPFAM" id="SSF53155">
    <property type="entry name" value="Methylated DNA-protein cysteine methyltransferase domain"/>
    <property type="match status" value="1"/>
</dbReference>
<comment type="catalytic activity">
    <reaction evidence="1">
        <text>a 4-O-methyl-thymidine in DNA + L-cysteinyl-[protein] = a thymidine in DNA + S-methyl-L-cysteinyl-[protein]</text>
        <dbReference type="Rhea" id="RHEA:53428"/>
        <dbReference type="Rhea" id="RHEA-COMP:10131"/>
        <dbReference type="Rhea" id="RHEA-COMP:10132"/>
        <dbReference type="Rhea" id="RHEA-COMP:13555"/>
        <dbReference type="Rhea" id="RHEA-COMP:13556"/>
        <dbReference type="ChEBI" id="CHEBI:29950"/>
        <dbReference type="ChEBI" id="CHEBI:82612"/>
        <dbReference type="ChEBI" id="CHEBI:137386"/>
        <dbReference type="ChEBI" id="CHEBI:137387"/>
        <dbReference type="EC" id="2.1.1.63"/>
    </reaction>
</comment>
<dbReference type="InterPro" id="IPR001497">
    <property type="entry name" value="MethylDNA_cys_MeTrfase_AS"/>
</dbReference>
<reference evidence="11" key="1">
    <citation type="journal article" date="2017" name="Genome Announc.">
        <title>Draft Genome Sequence of Terrimicrobium sacchariphilum NM-5T, a Facultative Anaerobic Soil Bacterium of the Class Spartobacteria.</title>
        <authorList>
            <person name="Qiu Y.L."/>
            <person name="Tourlousse D.M."/>
            <person name="Matsuura N."/>
            <person name="Ohashi A."/>
            <person name="Sekiguchi Y."/>
        </authorList>
    </citation>
    <scope>NUCLEOTIDE SEQUENCE [LARGE SCALE GENOMIC DNA]</scope>
    <source>
        <strain evidence="11">NM-5</strain>
    </source>
</reference>
<evidence type="ECO:0000256" key="3">
    <source>
        <dbReference type="ARBA" id="ARBA00022679"/>
    </source>
</evidence>
<keyword evidence="5" id="KW-0805">Transcription regulation</keyword>
<dbReference type="PROSITE" id="PS00374">
    <property type="entry name" value="MGMT"/>
    <property type="match status" value="1"/>
</dbReference>
<organism evidence="10 11">
    <name type="scientific">Terrimicrobium sacchariphilum</name>
    <dbReference type="NCBI Taxonomy" id="690879"/>
    <lineage>
        <taxon>Bacteria</taxon>
        <taxon>Pseudomonadati</taxon>
        <taxon>Verrucomicrobiota</taxon>
        <taxon>Terrimicrobiia</taxon>
        <taxon>Terrimicrobiales</taxon>
        <taxon>Terrimicrobiaceae</taxon>
        <taxon>Terrimicrobium</taxon>
    </lineage>
</organism>
<dbReference type="GO" id="GO:0043565">
    <property type="term" value="F:sequence-specific DNA binding"/>
    <property type="evidence" value="ECO:0007669"/>
    <property type="project" value="InterPro"/>
</dbReference>
<dbReference type="GO" id="GO:0003908">
    <property type="term" value="F:methylated-DNA-[protein]-cysteine S-methyltransferase activity"/>
    <property type="evidence" value="ECO:0007669"/>
    <property type="project" value="UniProtKB-EC"/>
</dbReference>
<dbReference type="Gene3D" id="3.30.160.70">
    <property type="entry name" value="Methylated DNA-protein cysteine methyltransferase domain"/>
    <property type="match status" value="1"/>
</dbReference>
<dbReference type="Pfam" id="PF12833">
    <property type="entry name" value="HTH_18"/>
    <property type="match status" value="1"/>
</dbReference>
<evidence type="ECO:0000256" key="8">
    <source>
        <dbReference type="ARBA" id="ARBA00049348"/>
    </source>
</evidence>
<keyword evidence="3" id="KW-0808">Transferase</keyword>
<dbReference type="InterPro" id="IPR014048">
    <property type="entry name" value="MethylDNA_cys_MeTrfase_DNA-bd"/>
</dbReference>
<dbReference type="NCBIfam" id="TIGR00589">
    <property type="entry name" value="ogt"/>
    <property type="match status" value="1"/>
</dbReference>
<dbReference type="InterPro" id="IPR036217">
    <property type="entry name" value="MethylDNA_cys_MeTrfase_DNAb"/>
</dbReference>
<keyword evidence="6" id="KW-0804">Transcription</keyword>
<dbReference type="CDD" id="cd06445">
    <property type="entry name" value="ATase"/>
    <property type="match status" value="1"/>
</dbReference>
<evidence type="ECO:0000259" key="9">
    <source>
        <dbReference type="PROSITE" id="PS01124"/>
    </source>
</evidence>
<gene>
    <name evidence="10" type="ORF">TSACC_21163</name>
</gene>
<feature type="domain" description="HTH araC/xylS-type" evidence="9">
    <location>
        <begin position="14"/>
        <end position="111"/>
    </location>
</feature>
<dbReference type="AlphaFoldDB" id="A0A146G5T4"/>
<dbReference type="InParanoid" id="A0A146G5T4"/>
<dbReference type="PANTHER" id="PTHR10815:SF13">
    <property type="entry name" value="METHYLATED-DNA--PROTEIN-CYSTEINE METHYLTRANSFERASE"/>
    <property type="match status" value="1"/>
</dbReference>
<dbReference type="GO" id="GO:0003700">
    <property type="term" value="F:DNA-binding transcription factor activity"/>
    <property type="evidence" value="ECO:0007669"/>
    <property type="project" value="InterPro"/>
</dbReference>
<name>A0A146G5T4_TERSA</name>
<protein>
    <submittedName>
        <fullName evidence="10">AraC family transcriptional regulator</fullName>
    </submittedName>
</protein>
<evidence type="ECO:0000256" key="4">
    <source>
        <dbReference type="ARBA" id="ARBA00022763"/>
    </source>
</evidence>
<sequence length="282" mass="30759">MREWAFMSDYQRIAEIIRYLDGNFVDQPDLATLALRAGLSESHFHHVFTDWVGATPKEFLQCLTVSHARRLLLEGESVLTAAYESGLSGPGRLHDLCVSLEAASPGEIKAGGQGWKITAGYASTPFGKVLIAQSPRGVCWLSFPDGATGAWEEMASQWPRAEWLHSDGAAQQLADQIFQPSASRVPIRAHVRGSDFQVKVWRALLRIPPGSLVSYGALAMAAGFPAASRAVGTAIGQNAISYLIPCHRVIRQTGVMGNYRWDPIRKRAMIAWEGCLSAHASD</sequence>
<comment type="caution">
    <text evidence="10">The sequence shown here is derived from an EMBL/GenBank/DDBJ whole genome shotgun (WGS) entry which is preliminary data.</text>
</comment>
<evidence type="ECO:0000256" key="7">
    <source>
        <dbReference type="ARBA" id="ARBA00023204"/>
    </source>
</evidence>
<dbReference type="Proteomes" id="UP000076023">
    <property type="component" value="Unassembled WGS sequence"/>
</dbReference>
<comment type="catalytic activity">
    <reaction evidence="8">
        <text>a 6-O-methyl-2'-deoxyguanosine in DNA + L-cysteinyl-[protein] = S-methyl-L-cysteinyl-[protein] + a 2'-deoxyguanosine in DNA</text>
        <dbReference type="Rhea" id="RHEA:24000"/>
        <dbReference type="Rhea" id="RHEA-COMP:10131"/>
        <dbReference type="Rhea" id="RHEA-COMP:10132"/>
        <dbReference type="Rhea" id="RHEA-COMP:11367"/>
        <dbReference type="Rhea" id="RHEA-COMP:11368"/>
        <dbReference type="ChEBI" id="CHEBI:29950"/>
        <dbReference type="ChEBI" id="CHEBI:82612"/>
        <dbReference type="ChEBI" id="CHEBI:85445"/>
        <dbReference type="ChEBI" id="CHEBI:85448"/>
        <dbReference type="EC" id="2.1.1.63"/>
    </reaction>
</comment>
<evidence type="ECO:0000256" key="6">
    <source>
        <dbReference type="ARBA" id="ARBA00023163"/>
    </source>
</evidence>
<keyword evidence="4" id="KW-0227">DNA damage</keyword>
<dbReference type="EMBL" id="BDCO01000002">
    <property type="protein sequence ID" value="GAT32762.1"/>
    <property type="molecule type" value="Genomic_DNA"/>
</dbReference>
<accession>A0A146G5T4</accession>
<dbReference type="FunCoup" id="A0A146G5T4">
    <property type="interactions" value="45"/>
</dbReference>
<dbReference type="GO" id="GO:0006281">
    <property type="term" value="P:DNA repair"/>
    <property type="evidence" value="ECO:0007669"/>
    <property type="project" value="UniProtKB-KW"/>
</dbReference>
<dbReference type="InterPro" id="IPR009057">
    <property type="entry name" value="Homeodomain-like_sf"/>
</dbReference>
<evidence type="ECO:0000256" key="2">
    <source>
        <dbReference type="ARBA" id="ARBA00022603"/>
    </source>
</evidence>
<keyword evidence="7" id="KW-0234">DNA repair</keyword>
<dbReference type="STRING" id="690879.TSACC_21163"/>
<dbReference type="GO" id="GO:0032259">
    <property type="term" value="P:methylation"/>
    <property type="evidence" value="ECO:0007669"/>
    <property type="project" value="UniProtKB-KW"/>
</dbReference>
<evidence type="ECO:0000256" key="5">
    <source>
        <dbReference type="ARBA" id="ARBA00023015"/>
    </source>
</evidence>
<dbReference type="SMART" id="SM00342">
    <property type="entry name" value="HTH_ARAC"/>
    <property type="match status" value="1"/>
</dbReference>
<dbReference type="PANTHER" id="PTHR10815">
    <property type="entry name" value="METHYLATED-DNA--PROTEIN-CYSTEINE METHYLTRANSFERASE"/>
    <property type="match status" value="1"/>
</dbReference>
<dbReference type="Gene3D" id="1.10.10.10">
    <property type="entry name" value="Winged helix-like DNA-binding domain superfamily/Winged helix DNA-binding domain"/>
    <property type="match status" value="1"/>
</dbReference>
<evidence type="ECO:0000256" key="1">
    <source>
        <dbReference type="ARBA" id="ARBA00001286"/>
    </source>
</evidence>
<evidence type="ECO:0000313" key="11">
    <source>
        <dbReference type="Proteomes" id="UP000076023"/>
    </source>
</evidence>
<dbReference type="SUPFAM" id="SSF46689">
    <property type="entry name" value="Homeodomain-like"/>
    <property type="match status" value="1"/>
</dbReference>
<keyword evidence="2" id="KW-0489">Methyltransferase</keyword>
<dbReference type="Pfam" id="PF01035">
    <property type="entry name" value="DNA_binding_1"/>
    <property type="match status" value="1"/>
</dbReference>
<dbReference type="InterPro" id="IPR018060">
    <property type="entry name" value="HTH_AraC"/>
</dbReference>
<dbReference type="InterPro" id="IPR036631">
    <property type="entry name" value="MGMT_N_sf"/>
</dbReference>
<dbReference type="PROSITE" id="PS01124">
    <property type="entry name" value="HTH_ARAC_FAMILY_2"/>
    <property type="match status" value="1"/>
</dbReference>
<keyword evidence="11" id="KW-1185">Reference proteome</keyword>
<dbReference type="InterPro" id="IPR036388">
    <property type="entry name" value="WH-like_DNA-bd_sf"/>
</dbReference>
<dbReference type="Gene3D" id="1.10.10.60">
    <property type="entry name" value="Homeodomain-like"/>
    <property type="match status" value="1"/>
</dbReference>
<dbReference type="SUPFAM" id="SSF46767">
    <property type="entry name" value="Methylated DNA-protein cysteine methyltransferase, C-terminal domain"/>
    <property type="match status" value="1"/>
</dbReference>
<evidence type="ECO:0000313" key="10">
    <source>
        <dbReference type="EMBL" id="GAT32762.1"/>
    </source>
</evidence>
<proteinExistence type="predicted"/>